<feature type="region of interest" description="Disordered" evidence="1">
    <location>
        <begin position="70"/>
        <end position="90"/>
    </location>
</feature>
<feature type="region of interest" description="Disordered" evidence="1">
    <location>
        <begin position="163"/>
        <end position="239"/>
    </location>
</feature>
<evidence type="ECO:0000259" key="2">
    <source>
        <dbReference type="Pfam" id="PF13699"/>
    </source>
</evidence>
<feature type="compositionally biased region" description="Basic and acidic residues" evidence="1">
    <location>
        <begin position="181"/>
        <end position="191"/>
    </location>
</feature>
<evidence type="ECO:0000256" key="1">
    <source>
        <dbReference type="SAM" id="MobiDB-lite"/>
    </source>
</evidence>
<feature type="compositionally biased region" description="Gly residues" evidence="1">
    <location>
        <begin position="70"/>
        <end position="81"/>
    </location>
</feature>
<organism evidence="3 4">
    <name type="scientific">Catenulispora yoronensis</name>
    <dbReference type="NCBI Taxonomy" id="450799"/>
    <lineage>
        <taxon>Bacteria</taxon>
        <taxon>Bacillati</taxon>
        <taxon>Actinomycetota</taxon>
        <taxon>Actinomycetes</taxon>
        <taxon>Catenulisporales</taxon>
        <taxon>Catenulisporaceae</taxon>
        <taxon>Catenulispora</taxon>
    </lineage>
</organism>
<dbReference type="InterPro" id="IPR025295">
    <property type="entry name" value="eCIS_core_dom"/>
</dbReference>
<keyword evidence="4" id="KW-1185">Reference proteome</keyword>
<feature type="domain" description="eCIS core" evidence="2">
    <location>
        <begin position="95"/>
        <end position="166"/>
    </location>
</feature>
<dbReference type="Pfam" id="PF13699">
    <property type="entry name" value="eCIS_core"/>
    <property type="match status" value="1"/>
</dbReference>
<dbReference type="EMBL" id="BAAAQN010000100">
    <property type="protein sequence ID" value="GAA2065121.1"/>
    <property type="molecule type" value="Genomic_DNA"/>
</dbReference>
<evidence type="ECO:0000313" key="4">
    <source>
        <dbReference type="Proteomes" id="UP001500751"/>
    </source>
</evidence>
<comment type="caution">
    <text evidence="3">The sequence shown here is derived from an EMBL/GenBank/DDBJ whole genome shotgun (WGS) entry which is preliminary data.</text>
</comment>
<accession>A0ABP5H5C2</accession>
<protein>
    <recommendedName>
        <fullName evidence="2">eCIS core domain-containing protein</fullName>
    </recommendedName>
</protein>
<proteinExistence type="predicted"/>
<dbReference type="Proteomes" id="UP001500751">
    <property type="component" value="Unassembled WGS sequence"/>
</dbReference>
<gene>
    <name evidence="3" type="ORF">GCM10009839_90910</name>
</gene>
<feature type="compositionally biased region" description="Polar residues" evidence="1">
    <location>
        <begin position="12"/>
        <end position="25"/>
    </location>
</feature>
<name>A0ABP5H5C2_9ACTN</name>
<feature type="region of interest" description="Disordered" evidence="1">
    <location>
        <begin position="1"/>
        <end position="41"/>
    </location>
</feature>
<feature type="compositionally biased region" description="Low complexity" evidence="1">
    <location>
        <begin position="203"/>
        <end position="227"/>
    </location>
</feature>
<reference evidence="4" key="1">
    <citation type="journal article" date="2019" name="Int. J. Syst. Evol. Microbiol.">
        <title>The Global Catalogue of Microorganisms (GCM) 10K type strain sequencing project: providing services to taxonomists for standard genome sequencing and annotation.</title>
        <authorList>
            <consortium name="The Broad Institute Genomics Platform"/>
            <consortium name="The Broad Institute Genome Sequencing Center for Infectious Disease"/>
            <person name="Wu L."/>
            <person name="Ma J."/>
        </authorList>
    </citation>
    <scope>NUCLEOTIDE SEQUENCE [LARGE SCALE GENOMIC DNA]</scope>
    <source>
        <strain evidence="4">JCM 16014</strain>
    </source>
</reference>
<sequence>MHAHEHERSPAPASTQVVSQATPSVRAQAPAGSRSPSGRPDAAQLRALRKLGFDDSAVLQRLAVDGGHAAGTGGHGAGTGGASSVQDVLRRPGRPLPVAVRQEMEARLGADLADVRLHTDRAAQQSAAEIGARAYTSGHHVVIGAGGGDRHTLAHELSHVLQQRRGPVSGTDNGSGLRVSDPSDRFEREAEATASRVLRAPVSLGSPGSPLSAPAPGAGAAASAAGPEQTGGGGEPVVQRTIDFDPFANLRPITASLSAIKTDTIINKGLTYQYGGTKGNALFLERMLSNNGGGSNPGEPADITEMRTTDVNLVRAHGQQRAATAMHAINGDFTHGANGTADNIFMGSAKSNTQEHFHKVERPIRAAMKSGTTGLVAAYETMMANNPPTPIPGTTMVGWAAPGQNIPGASSAPTVLAPLQATFPQLTHVVNRNDLINRPEGKWPKMIDYRVTPNYDYLPYPQWPQFLLDNLNEAQKLVTAEQAKPPQQQDVQGITNELAAMQILVNHAHQLFPETFTCDADYYIASYDPVTPWYHSQDSGDYDAEV</sequence>
<evidence type="ECO:0000313" key="3">
    <source>
        <dbReference type="EMBL" id="GAA2065121.1"/>
    </source>
</evidence>